<name>A0AAW8U5D7_9ENTE</name>
<evidence type="ECO:0000313" key="5">
    <source>
        <dbReference type="Proteomes" id="UP001268577"/>
    </source>
</evidence>
<dbReference type="Proteomes" id="UP001268577">
    <property type="component" value="Unassembled WGS sequence"/>
</dbReference>
<evidence type="ECO:0000256" key="2">
    <source>
        <dbReference type="SAM" id="SignalP"/>
    </source>
</evidence>
<feature type="compositionally biased region" description="Low complexity" evidence="1">
    <location>
        <begin position="60"/>
        <end position="72"/>
    </location>
</feature>
<reference evidence="4" key="1">
    <citation type="submission" date="2023-03" db="EMBL/GenBank/DDBJ databases">
        <authorList>
            <person name="Shen W."/>
            <person name="Cai J."/>
        </authorList>
    </citation>
    <scope>NUCLEOTIDE SEQUENCE</scope>
    <source>
        <strain evidence="4">P96-3</strain>
    </source>
</reference>
<evidence type="ECO:0000259" key="3">
    <source>
        <dbReference type="Pfam" id="PF13529"/>
    </source>
</evidence>
<protein>
    <submittedName>
        <fullName evidence="4">C39 family peptidase</fullName>
    </submittedName>
</protein>
<dbReference type="Gene3D" id="3.90.70.10">
    <property type="entry name" value="Cysteine proteinases"/>
    <property type="match status" value="1"/>
</dbReference>
<feature type="domain" description="Peptidase C39-like" evidence="3">
    <location>
        <begin position="567"/>
        <end position="703"/>
    </location>
</feature>
<accession>A0AAW8U5D7</accession>
<comment type="caution">
    <text evidence="4">The sequence shown here is derived from an EMBL/GenBank/DDBJ whole genome shotgun (WGS) entry which is preliminary data.</text>
</comment>
<dbReference type="Gene3D" id="2.30.30.170">
    <property type="match status" value="1"/>
</dbReference>
<dbReference type="AlphaFoldDB" id="A0AAW8U5D7"/>
<dbReference type="Pfam" id="PF13529">
    <property type="entry name" value="Peptidase_C39_2"/>
    <property type="match status" value="1"/>
</dbReference>
<organism evidence="4 5">
    <name type="scientific">Vagococcus carniphilus</name>
    <dbReference type="NCBI Taxonomy" id="218144"/>
    <lineage>
        <taxon>Bacteria</taxon>
        <taxon>Bacillati</taxon>
        <taxon>Bacillota</taxon>
        <taxon>Bacilli</taxon>
        <taxon>Lactobacillales</taxon>
        <taxon>Enterococcaceae</taxon>
        <taxon>Vagococcus</taxon>
    </lineage>
</organism>
<sequence>MKKNSVKLTALLLVLFPSLGFAEEAVVNSSQPQESIVREQSETEQTSASSDIILSEQEEATQTSESLTTTETSEVKEKAITKVEEADDIAKKEVENKYVTVTNSNEKIWQEIEKESNSTTEKLVNQTFSVKEIATTKEGKIYFLLYGKENNVIGYIAKEAVEEAKGEQGIAQSNNQFVALKDKSVPIYRNFSWEMKKVPNTIFDETLHVKVIYRHFNGKTYYSLYDNKNNWHGYVEDKDVNIGDGRQGPWLKLDKYVTVSKKNYSLWGSFNWKEKNNTSNLMNKTVHAQGYYRHFNGSIYYSLYDNNGTWLGYVNKNAVTDTTGRQGPWIKTSKYVTISNKNYPTYSNFNWKVRHNASSLLNKTFKVTGRYEHMNGSTYYSLYDTNNKWFGYINKNAVKEGSGRQGAFISSNNFASITKSNYSVWQNFNWKKKNSSSNLFNKTFQIKGYYQHMNGDIYYSLYDNKGNWQGYINSNAATIAEGRQGIYIRDGRTLKVVNGNYDVWQNFNWVKKTSSKNYLNQSFVMRGRYQHFNGSTYYSMYDTSGNWKGYLNANATATPVTSRVIDSVPYVSQYTPVFAPWGCAGASMTMALRSKGVSVDLRYAMDNIPMYPQYPGGQIGKSVYTGEGFKRVIQPQELTNYMKRWYPKVYNISGASSQIIINHILEGNPVLYYGYSSYQVDNARNHVKVILGYKNNSFLIYDPLYYSKFAGAGTAGKHPIYDRGAMHWLSVSDFNKEYGGSAIVTK</sequence>
<feature type="chain" id="PRO_5043622827" evidence="2">
    <location>
        <begin position="23"/>
        <end position="746"/>
    </location>
</feature>
<dbReference type="InterPro" id="IPR039564">
    <property type="entry name" value="Peptidase_C39-like"/>
</dbReference>
<proteinExistence type="predicted"/>
<evidence type="ECO:0000313" key="4">
    <source>
        <dbReference type="EMBL" id="MDT2834733.1"/>
    </source>
</evidence>
<dbReference type="EMBL" id="JARQBZ010000024">
    <property type="protein sequence ID" value="MDT2834733.1"/>
    <property type="molecule type" value="Genomic_DNA"/>
</dbReference>
<keyword evidence="2" id="KW-0732">Signal</keyword>
<gene>
    <name evidence="4" type="ORF">P7H70_11865</name>
</gene>
<evidence type="ECO:0000256" key="1">
    <source>
        <dbReference type="SAM" id="MobiDB-lite"/>
    </source>
</evidence>
<feature type="region of interest" description="Disordered" evidence="1">
    <location>
        <begin position="28"/>
        <end position="74"/>
    </location>
</feature>
<feature type="signal peptide" evidence="2">
    <location>
        <begin position="1"/>
        <end position="22"/>
    </location>
</feature>
<dbReference type="RefSeq" id="WP_311985538.1">
    <property type="nucleotide sequence ID" value="NZ_JARQBZ010000024.1"/>
</dbReference>
<dbReference type="InterPro" id="IPR038200">
    <property type="entry name" value="GW_dom_sf"/>
</dbReference>